<dbReference type="GO" id="GO:0009103">
    <property type="term" value="P:lipopolysaccharide biosynthetic process"/>
    <property type="evidence" value="ECO:0007669"/>
    <property type="project" value="TreeGrafter"/>
</dbReference>
<dbReference type="Pfam" id="PF13439">
    <property type="entry name" value="Glyco_transf_4"/>
    <property type="match status" value="1"/>
</dbReference>
<dbReference type="Gene3D" id="3.40.50.2000">
    <property type="entry name" value="Glycogen Phosphorylase B"/>
    <property type="match status" value="2"/>
</dbReference>
<protein>
    <submittedName>
        <fullName evidence="4">Uncharacterized protein</fullName>
    </submittedName>
</protein>
<dbReference type="InterPro" id="IPR001296">
    <property type="entry name" value="Glyco_trans_1"/>
</dbReference>
<gene>
    <name evidence="4" type="ORF">A2042_01480</name>
</gene>
<evidence type="ECO:0000259" key="2">
    <source>
        <dbReference type="Pfam" id="PF00534"/>
    </source>
</evidence>
<organism evidence="4 5">
    <name type="scientific">Candidatus Schekmanbacteria bacterium GWA2_38_11</name>
    <dbReference type="NCBI Taxonomy" id="1817876"/>
    <lineage>
        <taxon>Bacteria</taxon>
        <taxon>Candidatus Schekmaniibacteriota</taxon>
    </lineage>
</organism>
<evidence type="ECO:0000256" key="1">
    <source>
        <dbReference type="ARBA" id="ARBA00022679"/>
    </source>
</evidence>
<evidence type="ECO:0000313" key="4">
    <source>
        <dbReference type="EMBL" id="OGL41468.1"/>
    </source>
</evidence>
<accession>A0A1F7RJW3</accession>
<proteinExistence type="predicted"/>
<dbReference type="Proteomes" id="UP000178526">
    <property type="component" value="Unassembled WGS sequence"/>
</dbReference>
<name>A0A1F7RJW3_9BACT</name>
<dbReference type="PANTHER" id="PTHR46401:SF2">
    <property type="entry name" value="GLYCOSYLTRANSFERASE WBBK-RELATED"/>
    <property type="match status" value="1"/>
</dbReference>
<feature type="domain" description="Glycosyl transferase family 1" evidence="2">
    <location>
        <begin position="260"/>
        <end position="411"/>
    </location>
</feature>
<dbReference type="GO" id="GO:0016757">
    <property type="term" value="F:glycosyltransferase activity"/>
    <property type="evidence" value="ECO:0007669"/>
    <property type="project" value="TreeGrafter"/>
</dbReference>
<dbReference type="SUPFAM" id="SSF53756">
    <property type="entry name" value="UDP-Glycosyltransferase/glycogen phosphorylase"/>
    <property type="match status" value="1"/>
</dbReference>
<evidence type="ECO:0000313" key="5">
    <source>
        <dbReference type="Proteomes" id="UP000178526"/>
    </source>
</evidence>
<reference evidence="4 5" key="1">
    <citation type="journal article" date="2016" name="Nat. Commun.">
        <title>Thousands of microbial genomes shed light on interconnected biogeochemical processes in an aquifer system.</title>
        <authorList>
            <person name="Anantharaman K."/>
            <person name="Brown C.T."/>
            <person name="Hug L.A."/>
            <person name="Sharon I."/>
            <person name="Castelle C.J."/>
            <person name="Probst A.J."/>
            <person name="Thomas B.C."/>
            <person name="Singh A."/>
            <person name="Wilkins M.J."/>
            <person name="Karaoz U."/>
            <person name="Brodie E.L."/>
            <person name="Williams K.H."/>
            <person name="Hubbard S.S."/>
            <person name="Banfield J.F."/>
        </authorList>
    </citation>
    <scope>NUCLEOTIDE SEQUENCE [LARGE SCALE GENOMIC DNA]</scope>
</reference>
<comment type="caution">
    <text evidence="4">The sequence shown here is derived from an EMBL/GenBank/DDBJ whole genome shotgun (WGS) entry which is preliminary data.</text>
</comment>
<dbReference type="AlphaFoldDB" id="A0A1F7RJW3"/>
<keyword evidence="1" id="KW-0808">Transferase</keyword>
<dbReference type="PANTHER" id="PTHR46401">
    <property type="entry name" value="GLYCOSYLTRANSFERASE WBBK-RELATED"/>
    <property type="match status" value="1"/>
</dbReference>
<dbReference type="Pfam" id="PF00534">
    <property type="entry name" value="Glycos_transf_1"/>
    <property type="match status" value="1"/>
</dbReference>
<sequence>MKRVLFISYYFPPSISAGSFRILRFVKYLPENGWIPYVLTIKTKKYIRNSLDFDILKSFPKEAKIFRTHIFLFSEKYKNLLKFLKSITLNLKGKNEVCQKENKIKVNPNSSKGSYKKIPGELLRTPDIDIGWLPFAFFRGIFLIYKNKIDVIYATGGPFTTPIIGLLLKKFTRLPLVVDFRDPWSDNYIRDFSNPYFKKLAYYFEKKVLKNADKIIANNEALKNNLISLHKEISREKFFVITNGFDEDDFNDLRQVSFEKYSIAYIGSLYDSHSPDSFLKGLKNLVEKVPGIEKNIQVLFVGDEGKKYIEKVKEYSIDKMVYFLGEKPHRDSLEILISSNLLLATLTVPPGATFIPGKIYEYMRSGKPILAITTEGAFKNFLKIEVPNAKILDPQDIDGITDAIHFFYKKYLESAKSSYLSLESSIEKFNVKFLTEKLSKVLAEVN</sequence>
<feature type="domain" description="Glycosyltransferase subfamily 4-like N-terminal" evidence="3">
    <location>
        <begin position="129"/>
        <end position="248"/>
    </location>
</feature>
<dbReference type="EMBL" id="MGDB01000070">
    <property type="protein sequence ID" value="OGL41468.1"/>
    <property type="molecule type" value="Genomic_DNA"/>
</dbReference>
<evidence type="ECO:0000259" key="3">
    <source>
        <dbReference type="Pfam" id="PF13439"/>
    </source>
</evidence>
<dbReference type="InterPro" id="IPR028098">
    <property type="entry name" value="Glyco_trans_4-like_N"/>
</dbReference>
<dbReference type="CDD" id="cd03794">
    <property type="entry name" value="GT4_WbuB-like"/>
    <property type="match status" value="1"/>
</dbReference>